<accession>A0A0G1W9E6</accession>
<dbReference type="PANTHER" id="PTHR43861">
    <property type="entry name" value="TRANS-ACONITATE 2-METHYLTRANSFERASE-RELATED"/>
    <property type="match status" value="1"/>
</dbReference>
<gene>
    <name evidence="3" type="ORF">UY16_C0043G0004</name>
</gene>
<sequence length="418" mass="46730">MNASLVAAHTTCRTCKRSSFIPLFSLGMTPLANAFLSKKQLDEPELYFPLELYLCRHCGLVQLGHVVSPAVLFGNYVYVSSTSSVFVGHFESYAKELVTRLKLHSDSLAVDIGSNDGILLKPFQALGVRVLGVEPAAKIAEQARKAGIPTVSEFFSSKTALKIVNKYGKASVISANNVFAHIDDLDEVVKGVKTLLDPSGMFVIEAPYLVDFLQKNYFDLVYHEHLSYLSIRPLQALFDRFDMQVVDVQKQTVHGGSIRVFVAHKKSEHTVRPTVARYLQNEQKMKLYDGQTYSLFAKKILENKARLVGLLARLKSRGATIAGYGAPAKGNTLLNYFGIGKEVLDFIVDDSPWKQNLFTPGTHIPVVSSEMLYKKKTDYLLILAWNFAPSIIHMHKRYHEDGGRFIVPVPRPRILHTI</sequence>
<keyword evidence="3" id="KW-0489">Methyltransferase</keyword>
<dbReference type="Pfam" id="PF13489">
    <property type="entry name" value="Methyltransf_23"/>
    <property type="match status" value="1"/>
</dbReference>
<dbReference type="Gene3D" id="6.20.50.110">
    <property type="entry name" value="Methyltransferase, zinc-binding domain"/>
    <property type="match status" value="1"/>
</dbReference>
<comment type="caution">
    <text evidence="3">The sequence shown here is derived from an EMBL/GenBank/DDBJ whole genome shotgun (WGS) entry which is preliminary data.</text>
</comment>
<dbReference type="InterPro" id="IPR038576">
    <property type="entry name" value="Methyltransf_Zn-bd_dom_put_sf"/>
</dbReference>
<evidence type="ECO:0000259" key="2">
    <source>
        <dbReference type="Pfam" id="PF08484"/>
    </source>
</evidence>
<reference evidence="3 4" key="1">
    <citation type="journal article" date="2015" name="Nature">
        <title>rRNA introns, odd ribosomes, and small enigmatic genomes across a large radiation of phyla.</title>
        <authorList>
            <person name="Brown C.T."/>
            <person name="Hug L.A."/>
            <person name="Thomas B.C."/>
            <person name="Sharon I."/>
            <person name="Castelle C.J."/>
            <person name="Singh A."/>
            <person name="Wilkins M.J."/>
            <person name="Williams K.H."/>
            <person name="Banfield J.F."/>
        </authorList>
    </citation>
    <scope>NUCLEOTIDE SEQUENCE [LARGE SCALE GENOMIC DNA]</scope>
</reference>
<dbReference type="Gene3D" id="3.40.50.150">
    <property type="entry name" value="Vaccinia Virus protein VP39"/>
    <property type="match status" value="1"/>
</dbReference>
<dbReference type="Proteomes" id="UP000034739">
    <property type="component" value="Unassembled WGS sequence"/>
</dbReference>
<organism evidence="3 4">
    <name type="scientific">Candidatus Gottesmanbacteria bacterium GW2011_GWA2_47_9</name>
    <dbReference type="NCBI Taxonomy" id="1618445"/>
    <lineage>
        <taxon>Bacteria</taxon>
        <taxon>Candidatus Gottesmaniibacteriota</taxon>
    </lineage>
</organism>
<evidence type="ECO:0000313" key="3">
    <source>
        <dbReference type="EMBL" id="KKU86968.1"/>
    </source>
</evidence>
<dbReference type="Pfam" id="PF08421">
    <property type="entry name" value="Methyltransf_13"/>
    <property type="match status" value="1"/>
</dbReference>
<proteinExistence type="predicted"/>
<name>A0A0G1W9E6_9BACT</name>
<dbReference type="InterPro" id="IPR013630">
    <property type="entry name" value="Methyltransf_Zn-bd_dom_put"/>
</dbReference>
<dbReference type="InterPro" id="IPR013691">
    <property type="entry name" value="MeTrfase_14"/>
</dbReference>
<dbReference type="AlphaFoldDB" id="A0A0G1W9E6"/>
<dbReference type="GO" id="GO:0008168">
    <property type="term" value="F:methyltransferase activity"/>
    <property type="evidence" value="ECO:0007669"/>
    <property type="project" value="UniProtKB-KW"/>
</dbReference>
<keyword evidence="3" id="KW-0808">Transferase</keyword>
<dbReference type="Gene3D" id="6.10.250.3100">
    <property type="match status" value="1"/>
</dbReference>
<dbReference type="SUPFAM" id="SSF53335">
    <property type="entry name" value="S-adenosyl-L-methionine-dependent methyltransferases"/>
    <property type="match status" value="1"/>
</dbReference>
<dbReference type="InterPro" id="IPR029063">
    <property type="entry name" value="SAM-dependent_MTases_sf"/>
</dbReference>
<dbReference type="PANTHER" id="PTHR43861:SF5">
    <property type="entry name" value="BLL5978 PROTEIN"/>
    <property type="match status" value="1"/>
</dbReference>
<protein>
    <submittedName>
        <fullName evidence="3">NDP-hexose 3-C-methyltransferase</fullName>
    </submittedName>
</protein>
<dbReference type="Pfam" id="PF08484">
    <property type="entry name" value="Methyltransf_14"/>
    <property type="match status" value="1"/>
</dbReference>
<feature type="domain" description="C-methyltransferase" evidence="2">
    <location>
        <begin position="253"/>
        <end position="410"/>
    </location>
</feature>
<dbReference type="GO" id="GO:0032259">
    <property type="term" value="P:methylation"/>
    <property type="evidence" value="ECO:0007669"/>
    <property type="project" value="UniProtKB-KW"/>
</dbReference>
<feature type="domain" description="Methyltransferase putative zinc binding" evidence="1">
    <location>
        <begin position="12"/>
        <end position="73"/>
    </location>
</feature>
<dbReference type="EMBL" id="LCOY01000043">
    <property type="protein sequence ID" value="KKU86968.1"/>
    <property type="molecule type" value="Genomic_DNA"/>
</dbReference>
<dbReference type="Gene3D" id="3.40.50.720">
    <property type="entry name" value="NAD(P)-binding Rossmann-like Domain"/>
    <property type="match status" value="1"/>
</dbReference>
<dbReference type="PATRIC" id="fig|1618445.3.peg.1014"/>
<evidence type="ECO:0000259" key="1">
    <source>
        <dbReference type="Pfam" id="PF08421"/>
    </source>
</evidence>
<evidence type="ECO:0000313" key="4">
    <source>
        <dbReference type="Proteomes" id="UP000034739"/>
    </source>
</evidence>